<gene>
    <name evidence="9" type="ORF">ACFOSS_16240</name>
</gene>
<keyword evidence="5 7" id="KW-0573">Peptidoglycan synthesis</keyword>
<evidence type="ECO:0000256" key="7">
    <source>
        <dbReference type="PROSITE-ProRule" id="PRU01373"/>
    </source>
</evidence>
<accession>A0ABV8CS62</accession>
<dbReference type="InterPro" id="IPR038063">
    <property type="entry name" value="Transpep_catalytic_dom"/>
</dbReference>
<keyword evidence="6 7" id="KW-0961">Cell wall biogenesis/degradation</keyword>
<feature type="domain" description="L,D-TPase catalytic" evidence="8">
    <location>
        <begin position="276"/>
        <end position="454"/>
    </location>
</feature>
<proteinExistence type="inferred from homology"/>
<dbReference type="RefSeq" id="WP_377154570.1">
    <property type="nucleotide sequence ID" value="NZ_JBHSAF010000015.1"/>
</dbReference>
<dbReference type="EMBL" id="JBHSAF010000015">
    <property type="protein sequence ID" value="MFC3914992.1"/>
    <property type="molecule type" value="Genomic_DNA"/>
</dbReference>
<comment type="caution">
    <text evidence="9">The sequence shown here is derived from an EMBL/GenBank/DDBJ whole genome shotgun (WGS) entry which is preliminary data.</text>
</comment>
<reference evidence="10" key="1">
    <citation type="journal article" date="2019" name="Int. J. Syst. Evol. Microbiol.">
        <title>The Global Catalogue of Microorganisms (GCM) 10K type strain sequencing project: providing services to taxonomists for standard genome sequencing and annotation.</title>
        <authorList>
            <consortium name="The Broad Institute Genomics Platform"/>
            <consortium name="The Broad Institute Genome Sequencing Center for Infectious Disease"/>
            <person name="Wu L."/>
            <person name="Ma J."/>
        </authorList>
    </citation>
    <scope>NUCLEOTIDE SEQUENCE [LARGE SCALE GENOMIC DNA]</scope>
    <source>
        <strain evidence="10">CCUG 54939</strain>
    </source>
</reference>
<protein>
    <submittedName>
        <fullName evidence="9">Murein L,D-transpeptidase</fullName>
    </submittedName>
</protein>
<dbReference type="InterPro" id="IPR036365">
    <property type="entry name" value="PGBD-like_sf"/>
</dbReference>
<dbReference type="InterPro" id="IPR005490">
    <property type="entry name" value="LD_TPept_cat_dom"/>
</dbReference>
<keyword evidence="4 7" id="KW-0133">Cell shape</keyword>
<dbReference type="PANTHER" id="PTHR41533:SF1">
    <property type="entry name" value="L,D-TRANSPEPTIDASE YCBB-RELATED"/>
    <property type="match status" value="1"/>
</dbReference>
<dbReference type="InterPro" id="IPR002477">
    <property type="entry name" value="Peptidoglycan-bd-like"/>
</dbReference>
<dbReference type="PROSITE" id="PS52029">
    <property type="entry name" value="LD_TPASE"/>
    <property type="match status" value="1"/>
</dbReference>
<feature type="active site" description="Proton donor/acceptor" evidence="7">
    <location>
        <position position="408"/>
    </location>
</feature>
<evidence type="ECO:0000256" key="6">
    <source>
        <dbReference type="ARBA" id="ARBA00023316"/>
    </source>
</evidence>
<dbReference type="InterPro" id="IPR036366">
    <property type="entry name" value="PGBDSf"/>
</dbReference>
<evidence type="ECO:0000256" key="4">
    <source>
        <dbReference type="ARBA" id="ARBA00022960"/>
    </source>
</evidence>
<dbReference type="Gene3D" id="2.40.440.10">
    <property type="entry name" value="L,D-transpeptidase catalytic domain-like"/>
    <property type="match status" value="1"/>
</dbReference>
<evidence type="ECO:0000313" key="9">
    <source>
        <dbReference type="EMBL" id="MFC3914992.1"/>
    </source>
</evidence>
<evidence type="ECO:0000259" key="8">
    <source>
        <dbReference type="PROSITE" id="PS52029"/>
    </source>
</evidence>
<dbReference type="Pfam" id="PF01471">
    <property type="entry name" value="PG_binding_1"/>
    <property type="match status" value="1"/>
</dbReference>
<dbReference type="CDD" id="cd16913">
    <property type="entry name" value="YkuD_like"/>
    <property type="match status" value="1"/>
</dbReference>
<keyword evidence="3" id="KW-0808">Transferase</keyword>
<name>A0ABV8CS62_9GAMM</name>
<comment type="similarity">
    <text evidence="2">Belongs to the YkuD family.</text>
</comment>
<keyword evidence="10" id="KW-1185">Reference proteome</keyword>
<evidence type="ECO:0000256" key="2">
    <source>
        <dbReference type="ARBA" id="ARBA00005992"/>
    </source>
</evidence>
<dbReference type="Pfam" id="PF03734">
    <property type="entry name" value="YkuD"/>
    <property type="match status" value="1"/>
</dbReference>
<feature type="active site" description="Nucleophile" evidence="7">
    <location>
        <position position="427"/>
    </location>
</feature>
<evidence type="ECO:0000256" key="5">
    <source>
        <dbReference type="ARBA" id="ARBA00022984"/>
    </source>
</evidence>
<dbReference type="InterPro" id="IPR052905">
    <property type="entry name" value="LD-transpeptidase_YkuD-like"/>
</dbReference>
<dbReference type="Gene3D" id="1.10.101.10">
    <property type="entry name" value="PGBD-like superfamily/PGBD"/>
    <property type="match status" value="1"/>
</dbReference>
<evidence type="ECO:0000313" key="10">
    <source>
        <dbReference type="Proteomes" id="UP001595692"/>
    </source>
</evidence>
<organism evidence="9 10">
    <name type="scientific">Pseudaeromonas sharmana</name>
    <dbReference type="NCBI Taxonomy" id="328412"/>
    <lineage>
        <taxon>Bacteria</taxon>
        <taxon>Pseudomonadati</taxon>
        <taxon>Pseudomonadota</taxon>
        <taxon>Gammaproteobacteria</taxon>
        <taxon>Aeromonadales</taxon>
        <taxon>Aeromonadaceae</taxon>
        <taxon>Pseudaeromonas</taxon>
    </lineage>
</organism>
<dbReference type="Proteomes" id="UP001595692">
    <property type="component" value="Unassembled WGS sequence"/>
</dbReference>
<sequence length="516" mass="58064">MFKDLVAKAGVVSLLGVGYLCGMGATAWAAEPNLTPPPESQQTQMAWTLPATAVREELAQQLMELALANVHPRFAELWLALVNQQGAEPKPELYADIYASLHHFRKQWHQLGWDARERLRLRDADVLPNQADYLAYQQLLTAVDPVANLQQLQPQQADYLALRQQLIQLLELARQGAWPTLPDVKLRPDDESDAVMAIADILSRWGFLTQPVDGNRYAGELVEAVKHFQLQHGLLDDGIIGRQTLSWLRVSPEQKVVILARSMLRRDTAQQLNVPRYVLVNLPEYQLKLVEGDKAVLTSRVIVGQLKRQTPMMASEISSIVLNPAWHVPTKILQQDIVPKLAKDPGLLAKEGFDIIDSDGGTVDPASITLDDAISSGFPYRLRQQPGTHNALGLYKFYLPNDESIYLHSTSHPNLFNKERRAISSGCVRVEQAADLAERLLEGSSWGPDRVQKVLASKTTKWVPLKQPVPVYMVYWRSWLDDDGHLQFREDIYGFDRGHDGVSRRVMDSLLQHNKA</sequence>
<dbReference type="SUPFAM" id="SSF47090">
    <property type="entry name" value="PGBD-like"/>
    <property type="match status" value="1"/>
</dbReference>
<dbReference type="PANTHER" id="PTHR41533">
    <property type="entry name" value="L,D-TRANSPEPTIDASE HI_1667-RELATED"/>
    <property type="match status" value="1"/>
</dbReference>
<evidence type="ECO:0000256" key="1">
    <source>
        <dbReference type="ARBA" id="ARBA00004752"/>
    </source>
</evidence>
<evidence type="ECO:0000256" key="3">
    <source>
        <dbReference type="ARBA" id="ARBA00022679"/>
    </source>
</evidence>
<comment type="pathway">
    <text evidence="1 7">Cell wall biogenesis; peptidoglycan biosynthesis.</text>
</comment>
<dbReference type="SUPFAM" id="SSF141523">
    <property type="entry name" value="L,D-transpeptidase catalytic domain-like"/>
    <property type="match status" value="1"/>
</dbReference>